<dbReference type="Gene3D" id="3.10.129.10">
    <property type="entry name" value="Hotdog Thioesterase"/>
    <property type="match status" value="1"/>
</dbReference>
<sequence length="138" mass="15857">MSFTFSRTVRIEWGDCDPAGIIFYPRYFEIFDASTALVFEAALGITKFEMFKQLEFSGWPMVRTHARFHKPTRFGDDVVVTSTITFGRSSFDVEHKLTLNGELCVECTDKRVWTLRDAEGRLKSFPIPAAVLEKFQEA</sequence>
<protein>
    <submittedName>
        <fullName evidence="1">Acyl-CoA thioesterase</fullName>
    </submittedName>
</protein>
<gene>
    <name evidence="1" type="ORF">DW352_17155</name>
</gene>
<evidence type="ECO:0000313" key="2">
    <source>
        <dbReference type="Proteomes" id="UP000254889"/>
    </source>
</evidence>
<dbReference type="Proteomes" id="UP000254889">
    <property type="component" value="Chromosome"/>
</dbReference>
<dbReference type="AlphaFoldDB" id="A0A345ZYV4"/>
<evidence type="ECO:0000313" key="1">
    <source>
        <dbReference type="EMBL" id="AXK82101.1"/>
    </source>
</evidence>
<accession>A0A345ZYV4</accession>
<proteinExistence type="predicted"/>
<dbReference type="OrthoDB" id="7204167at2"/>
<dbReference type="SUPFAM" id="SSF54637">
    <property type="entry name" value="Thioesterase/thiol ester dehydrase-isomerase"/>
    <property type="match status" value="1"/>
</dbReference>
<dbReference type="Pfam" id="PF13279">
    <property type="entry name" value="4HBT_2"/>
    <property type="match status" value="1"/>
</dbReference>
<reference evidence="1 2" key="1">
    <citation type="submission" date="2018-07" db="EMBL/GenBank/DDBJ databases">
        <authorList>
            <person name="Quirk P.G."/>
            <person name="Krulwich T.A."/>
        </authorList>
    </citation>
    <scope>NUCLEOTIDE SEQUENCE [LARGE SCALE GENOMIC DNA]</scope>
    <source>
        <strain evidence="1 2">CC-BB4</strain>
    </source>
</reference>
<dbReference type="CDD" id="cd00586">
    <property type="entry name" value="4HBT"/>
    <property type="match status" value="1"/>
</dbReference>
<dbReference type="InterPro" id="IPR029069">
    <property type="entry name" value="HotDog_dom_sf"/>
</dbReference>
<dbReference type="EMBL" id="CP031417">
    <property type="protein sequence ID" value="AXK82101.1"/>
    <property type="molecule type" value="Genomic_DNA"/>
</dbReference>
<name>A0A345ZYV4_9HYPH</name>
<dbReference type="RefSeq" id="WP_115692480.1">
    <property type="nucleotide sequence ID" value="NZ_CP031417.1"/>
</dbReference>
<dbReference type="KEGG" id="ptaw:DW352_17155"/>
<organism evidence="1 2">
    <name type="scientific">Pseudolabrys taiwanensis</name>
    <dbReference type="NCBI Taxonomy" id="331696"/>
    <lineage>
        <taxon>Bacteria</taxon>
        <taxon>Pseudomonadati</taxon>
        <taxon>Pseudomonadota</taxon>
        <taxon>Alphaproteobacteria</taxon>
        <taxon>Hyphomicrobiales</taxon>
        <taxon>Xanthobacteraceae</taxon>
        <taxon>Pseudolabrys</taxon>
    </lineage>
</organism>
<keyword evidence="2" id="KW-1185">Reference proteome</keyword>